<evidence type="ECO:0000313" key="5">
    <source>
        <dbReference type="EMBL" id="SEF97820.1"/>
    </source>
</evidence>
<evidence type="ECO:0000256" key="1">
    <source>
        <dbReference type="ARBA" id="ARBA00022630"/>
    </source>
</evidence>
<evidence type="ECO:0000256" key="3">
    <source>
        <dbReference type="ARBA" id="ARBA00023002"/>
    </source>
</evidence>
<proteinExistence type="predicted"/>
<dbReference type="EMBL" id="FNUZ01000002">
    <property type="protein sequence ID" value="SEF97820.1"/>
    <property type="molecule type" value="Genomic_DNA"/>
</dbReference>
<name>A0A1H5WEL7_9RHOB</name>
<dbReference type="InterPro" id="IPR036683">
    <property type="entry name" value="CO_DH_flav_C_dom_sf"/>
</dbReference>
<organism evidence="5 6">
    <name type="scientific">Thalassococcus halodurans</name>
    <dbReference type="NCBI Taxonomy" id="373675"/>
    <lineage>
        <taxon>Bacteria</taxon>
        <taxon>Pseudomonadati</taxon>
        <taxon>Pseudomonadota</taxon>
        <taxon>Alphaproteobacteria</taxon>
        <taxon>Rhodobacterales</taxon>
        <taxon>Roseobacteraceae</taxon>
        <taxon>Thalassococcus</taxon>
    </lineage>
</organism>
<evidence type="ECO:0000313" key="6">
    <source>
        <dbReference type="Proteomes" id="UP000236752"/>
    </source>
</evidence>
<dbReference type="InterPro" id="IPR016167">
    <property type="entry name" value="FAD-bd_PCMH_sub1"/>
</dbReference>
<dbReference type="Gene3D" id="3.30.390.50">
    <property type="entry name" value="CO dehydrogenase flavoprotein, C-terminal domain"/>
    <property type="match status" value="1"/>
</dbReference>
<dbReference type="PROSITE" id="PS51387">
    <property type="entry name" value="FAD_PCMH"/>
    <property type="match status" value="1"/>
</dbReference>
<dbReference type="InterPro" id="IPR005107">
    <property type="entry name" value="CO_DH_flav_C"/>
</dbReference>
<dbReference type="RefSeq" id="WP_103909752.1">
    <property type="nucleotide sequence ID" value="NZ_FNUZ01000002.1"/>
</dbReference>
<evidence type="ECO:0000256" key="2">
    <source>
        <dbReference type="ARBA" id="ARBA00022827"/>
    </source>
</evidence>
<keyword evidence="1" id="KW-0285">Flavoprotein</keyword>
<dbReference type="PANTHER" id="PTHR42659">
    <property type="entry name" value="XANTHINE DEHYDROGENASE SUBUNIT C-RELATED"/>
    <property type="match status" value="1"/>
</dbReference>
<reference evidence="5 6" key="1">
    <citation type="submission" date="2016-10" db="EMBL/GenBank/DDBJ databases">
        <authorList>
            <person name="de Groot N.N."/>
        </authorList>
    </citation>
    <scope>NUCLEOTIDE SEQUENCE [LARGE SCALE GENOMIC DNA]</scope>
    <source>
        <strain evidence="5 6">DSM 26915</strain>
    </source>
</reference>
<dbReference type="PANTHER" id="PTHR42659:SF2">
    <property type="entry name" value="XANTHINE DEHYDROGENASE SUBUNIT C-RELATED"/>
    <property type="match status" value="1"/>
</dbReference>
<protein>
    <submittedName>
        <fullName evidence="5">Carbon monoxide dehydrogenase, medium subunit</fullName>
    </submittedName>
</protein>
<dbReference type="AlphaFoldDB" id="A0A1H5WEL7"/>
<keyword evidence="6" id="KW-1185">Reference proteome</keyword>
<dbReference type="InterPro" id="IPR016169">
    <property type="entry name" value="FAD-bd_PCMH_sub2"/>
</dbReference>
<dbReference type="InterPro" id="IPR002346">
    <property type="entry name" value="Mopterin_DH_FAD-bd"/>
</dbReference>
<dbReference type="InterPro" id="IPR051312">
    <property type="entry name" value="Diverse_Substr_Oxidored"/>
</dbReference>
<keyword evidence="3" id="KW-0560">Oxidoreductase</keyword>
<dbReference type="Proteomes" id="UP000236752">
    <property type="component" value="Unassembled WGS sequence"/>
</dbReference>
<dbReference type="SMART" id="SM01092">
    <property type="entry name" value="CO_deh_flav_C"/>
    <property type="match status" value="1"/>
</dbReference>
<dbReference type="Gene3D" id="3.30.465.10">
    <property type="match status" value="1"/>
</dbReference>
<evidence type="ECO:0000259" key="4">
    <source>
        <dbReference type="PROSITE" id="PS51387"/>
    </source>
</evidence>
<dbReference type="InterPro" id="IPR016166">
    <property type="entry name" value="FAD-bd_PCMH"/>
</dbReference>
<gene>
    <name evidence="5" type="ORF">SAMN04488045_1406</name>
</gene>
<dbReference type="Pfam" id="PF03450">
    <property type="entry name" value="CO_deh_flav_C"/>
    <property type="match status" value="1"/>
</dbReference>
<dbReference type="FunFam" id="3.30.43.10:FF:000015">
    <property type="entry name" value="Carbon monoxide dehydrogenase medium chain"/>
    <property type="match status" value="1"/>
</dbReference>
<accession>A0A1H5WEL7</accession>
<dbReference type="FunFam" id="3.30.465.10:FF:000017">
    <property type="entry name" value="Xanthine dehydrogenase, FAD binding subunit"/>
    <property type="match status" value="1"/>
</dbReference>
<feature type="domain" description="FAD-binding PCMH-type" evidence="4">
    <location>
        <begin position="1"/>
        <end position="177"/>
    </location>
</feature>
<keyword evidence="2" id="KW-0274">FAD</keyword>
<dbReference type="OrthoDB" id="9793944at2"/>
<dbReference type="GO" id="GO:0071949">
    <property type="term" value="F:FAD binding"/>
    <property type="evidence" value="ECO:0007669"/>
    <property type="project" value="InterPro"/>
</dbReference>
<dbReference type="Pfam" id="PF00941">
    <property type="entry name" value="FAD_binding_5"/>
    <property type="match status" value="1"/>
</dbReference>
<dbReference type="GO" id="GO:0016491">
    <property type="term" value="F:oxidoreductase activity"/>
    <property type="evidence" value="ECO:0007669"/>
    <property type="project" value="UniProtKB-KW"/>
</dbReference>
<dbReference type="SUPFAM" id="SSF55447">
    <property type="entry name" value="CO dehydrogenase flavoprotein C-terminal domain-like"/>
    <property type="match status" value="1"/>
</dbReference>
<sequence>MIPAGFEYHRPADIASALSLLQTHGDEARVIAGGHSLIPMMKLRMADLSHLIDLQDIDGLKGITIAEDIVSIGAMTTQNELITNDELSRRIPILREAALLIADPQVRYVGTVGGNVANGDPGNDMPGLMQCLGAVYTLEGPDGSRAVAARDFYEAAYFTAREDEEILTQITIPVPSMSGYAYEKQKRKIGDYATAAAAVMVGGGNASVAMTNLSDTPIYSAEASDALAKGDVDGCVAAALDAIDPQEDMRGPIAFKKHVAEVILRRAIAKAQERAA</sequence>
<dbReference type="SUPFAM" id="SSF56176">
    <property type="entry name" value="FAD-binding/transporter-associated domain-like"/>
    <property type="match status" value="1"/>
</dbReference>
<dbReference type="Gene3D" id="3.30.43.10">
    <property type="entry name" value="Uridine Diphospho-n-acetylenolpyruvylglucosamine Reductase, domain 2"/>
    <property type="match status" value="1"/>
</dbReference>
<dbReference type="InterPro" id="IPR036318">
    <property type="entry name" value="FAD-bd_PCMH-like_sf"/>
</dbReference>